<dbReference type="SUPFAM" id="SSF56112">
    <property type="entry name" value="Protein kinase-like (PK-like)"/>
    <property type="match status" value="1"/>
</dbReference>
<dbReference type="RefSeq" id="XP_033455604.1">
    <property type="nucleotide sequence ID" value="XM_033603502.1"/>
</dbReference>
<organism evidence="2">
    <name type="scientific">Dissoconium aciculare CBS 342.82</name>
    <dbReference type="NCBI Taxonomy" id="1314786"/>
    <lineage>
        <taxon>Eukaryota</taxon>
        <taxon>Fungi</taxon>
        <taxon>Dikarya</taxon>
        <taxon>Ascomycota</taxon>
        <taxon>Pezizomycotina</taxon>
        <taxon>Dothideomycetes</taxon>
        <taxon>Dothideomycetidae</taxon>
        <taxon>Mycosphaerellales</taxon>
        <taxon>Dissoconiaceae</taxon>
        <taxon>Dissoconium</taxon>
    </lineage>
</organism>
<protein>
    <recommendedName>
        <fullName evidence="3">Aminoglycoside phosphotransferase domain-containing protein</fullName>
    </recommendedName>
</protein>
<dbReference type="InterPro" id="IPR011009">
    <property type="entry name" value="Kinase-like_dom_sf"/>
</dbReference>
<keyword evidence="1" id="KW-1185">Reference proteome</keyword>
<dbReference type="Gene3D" id="3.90.1200.10">
    <property type="match status" value="1"/>
</dbReference>
<gene>
    <name evidence="2" type="ORF">K489DRAFT_374192</name>
</gene>
<proteinExistence type="predicted"/>
<evidence type="ECO:0000313" key="1">
    <source>
        <dbReference type="Proteomes" id="UP000504637"/>
    </source>
</evidence>
<name>A0A6J3LSF7_9PEZI</name>
<reference evidence="2" key="3">
    <citation type="submission" date="2025-08" db="UniProtKB">
        <authorList>
            <consortium name="RefSeq"/>
        </authorList>
    </citation>
    <scope>IDENTIFICATION</scope>
    <source>
        <strain evidence="2">CBS 342.82</strain>
    </source>
</reference>
<dbReference type="AlphaFoldDB" id="A0A6J3LSF7"/>
<dbReference type="Proteomes" id="UP000504637">
    <property type="component" value="Unplaced"/>
</dbReference>
<evidence type="ECO:0000313" key="2">
    <source>
        <dbReference type="RefSeq" id="XP_033455604.1"/>
    </source>
</evidence>
<sequence length="313" mass="34583">MSTSRAQLAMLQGDGRTRRQLGGLEALDGDYLSKSTNSTNEILTLKYGESQIKLGPLQMSADRMQWEVRALTSAAFARACAQEPAVEVPRVVTSTKEAVIMSWAGNRDLLSAYREDCALDAAYVGASLGRWLAHLHLTSMDDAEIKDCTNATASMEMDQASAVYQTVTCVRALTAWDFRPMNTLLRNSDSPSRPRITVVDWEVSGYADPAFDIRLWVAEAIVIEAKHGADRGLLKSFLTAYRRTAGERIVTEEFACRVAVLAGALWMLLMPASIWNCTAADREPWLQKARDYVRAGITADRAWLLRSSIAPLL</sequence>
<dbReference type="GeneID" id="54361302"/>
<evidence type="ECO:0008006" key="3">
    <source>
        <dbReference type="Google" id="ProtNLM"/>
    </source>
</evidence>
<reference evidence="2" key="2">
    <citation type="submission" date="2020-04" db="EMBL/GenBank/DDBJ databases">
        <authorList>
            <consortium name="NCBI Genome Project"/>
        </authorList>
    </citation>
    <scope>NUCLEOTIDE SEQUENCE</scope>
    <source>
        <strain evidence="2">CBS 342.82</strain>
    </source>
</reference>
<accession>A0A6J3LSF7</accession>
<reference evidence="2" key="1">
    <citation type="submission" date="2020-01" db="EMBL/GenBank/DDBJ databases">
        <authorList>
            <consortium name="DOE Joint Genome Institute"/>
            <person name="Haridas S."/>
            <person name="Albert R."/>
            <person name="Binder M."/>
            <person name="Bloem J."/>
            <person name="Labutti K."/>
            <person name="Salamov A."/>
            <person name="Andreopoulos B."/>
            <person name="Baker S.E."/>
            <person name="Barry K."/>
            <person name="Bills G."/>
            <person name="Bluhm B.H."/>
            <person name="Cannon C."/>
            <person name="Castanera R."/>
            <person name="Culley D.E."/>
            <person name="Daum C."/>
            <person name="Ezra D."/>
            <person name="Gonzalez J.B."/>
            <person name="Henrissat B."/>
            <person name="Kuo A."/>
            <person name="Liang C."/>
            <person name="Lipzen A."/>
            <person name="Lutzoni F."/>
            <person name="Magnuson J."/>
            <person name="Mondo S."/>
            <person name="Nolan M."/>
            <person name="Ohm R."/>
            <person name="Pangilinan J."/>
            <person name="Park H.-J."/>
            <person name="Ramirez L."/>
            <person name="Alfaro M."/>
            <person name="Sun H."/>
            <person name="Tritt A."/>
            <person name="Yoshinaga Y."/>
            <person name="Zwiers L.-H."/>
            <person name="Turgeon B.G."/>
            <person name="Goodwin S.B."/>
            <person name="Spatafora J.W."/>
            <person name="Crous P.W."/>
            <person name="Grigoriev I.V."/>
        </authorList>
    </citation>
    <scope>NUCLEOTIDE SEQUENCE</scope>
    <source>
        <strain evidence="2">CBS 342.82</strain>
    </source>
</reference>
<dbReference type="OrthoDB" id="25129at2759"/>